<organism evidence="6 7">
    <name type="scientific">Pigmentiphaga soli</name>
    <dbReference type="NCBI Taxonomy" id="1007095"/>
    <lineage>
        <taxon>Bacteria</taxon>
        <taxon>Pseudomonadati</taxon>
        <taxon>Pseudomonadota</taxon>
        <taxon>Betaproteobacteria</taxon>
        <taxon>Burkholderiales</taxon>
        <taxon>Alcaligenaceae</taxon>
        <taxon>Pigmentiphaga</taxon>
    </lineage>
</organism>
<dbReference type="EMBL" id="BAABFO010000002">
    <property type="protein sequence ID" value="GAA4323909.1"/>
    <property type="molecule type" value="Genomic_DNA"/>
</dbReference>
<keyword evidence="3" id="KW-0804">Transcription</keyword>
<dbReference type="Proteomes" id="UP001501671">
    <property type="component" value="Unassembled WGS sequence"/>
</dbReference>
<reference evidence="7" key="1">
    <citation type="journal article" date="2019" name="Int. J. Syst. Evol. Microbiol.">
        <title>The Global Catalogue of Microorganisms (GCM) 10K type strain sequencing project: providing services to taxonomists for standard genome sequencing and annotation.</title>
        <authorList>
            <consortium name="The Broad Institute Genomics Platform"/>
            <consortium name="The Broad Institute Genome Sequencing Center for Infectious Disease"/>
            <person name="Wu L."/>
            <person name="Ma J."/>
        </authorList>
    </citation>
    <scope>NUCLEOTIDE SEQUENCE [LARGE SCALE GENOMIC DNA]</scope>
    <source>
        <strain evidence="7">JCM 17666</strain>
    </source>
</reference>
<evidence type="ECO:0000256" key="2">
    <source>
        <dbReference type="ARBA" id="ARBA00023125"/>
    </source>
</evidence>
<dbReference type="InterPro" id="IPR014757">
    <property type="entry name" value="Tscrpt_reg_IclR_C"/>
</dbReference>
<dbReference type="RefSeq" id="WP_345246006.1">
    <property type="nucleotide sequence ID" value="NZ_BAABFO010000002.1"/>
</dbReference>
<feature type="domain" description="IclR-ED" evidence="5">
    <location>
        <begin position="90"/>
        <end position="273"/>
    </location>
</feature>
<dbReference type="InterPro" id="IPR029016">
    <property type="entry name" value="GAF-like_dom_sf"/>
</dbReference>
<evidence type="ECO:0000313" key="7">
    <source>
        <dbReference type="Proteomes" id="UP001501671"/>
    </source>
</evidence>
<dbReference type="SUPFAM" id="SSF46785">
    <property type="entry name" value="Winged helix' DNA-binding domain"/>
    <property type="match status" value="1"/>
</dbReference>
<keyword evidence="2" id="KW-0238">DNA-binding</keyword>
<gene>
    <name evidence="6" type="ORF">GCM10023144_05070</name>
</gene>
<keyword evidence="7" id="KW-1185">Reference proteome</keyword>
<dbReference type="InterPro" id="IPR050707">
    <property type="entry name" value="HTH_MetabolicPath_Reg"/>
</dbReference>
<comment type="caution">
    <text evidence="6">The sequence shown here is derived from an EMBL/GenBank/DDBJ whole genome shotgun (WGS) entry which is preliminary data.</text>
</comment>
<dbReference type="Gene3D" id="3.30.450.40">
    <property type="match status" value="1"/>
</dbReference>
<dbReference type="InterPro" id="IPR011991">
    <property type="entry name" value="ArsR-like_HTH"/>
</dbReference>
<protein>
    <submittedName>
        <fullName evidence="6">IclR family transcriptional regulator</fullName>
    </submittedName>
</protein>
<dbReference type="Pfam" id="PF09339">
    <property type="entry name" value="HTH_IclR"/>
    <property type="match status" value="1"/>
</dbReference>
<dbReference type="SUPFAM" id="SSF55781">
    <property type="entry name" value="GAF domain-like"/>
    <property type="match status" value="1"/>
</dbReference>
<evidence type="ECO:0000259" key="5">
    <source>
        <dbReference type="PROSITE" id="PS51078"/>
    </source>
</evidence>
<dbReference type="Pfam" id="PF01614">
    <property type="entry name" value="IclR_C"/>
    <property type="match status" value="1"/>
</dbReference>
<keyword evidence="1" id="KW-0805">Transcription regulation</keyword>
<sequence>MNNYPYILSMKADAETGAAGPAAGGTQSIERAVALLRAAARTNREGATASELAAQVRLDRTTAHRILKCLAQQGLLSGAGEPRRYFLGPLAYELGAVAAERLDLRRMCRPAMTRIAEETGDTVFLLVRQGYESVCAERLEGHYPVKTFVVDVGTRRPLGIGAGSMAILGALPPDETEAAIAHNAALVGGYEGMSIERMREMAAEVRATGRSSMDVIDVEGVHAVAVPIRAPNGHAIAALSVSAIASRMSPARQQTLFGILEAEAAQLRKLLGSDAWIV</sequence>
<feature type="domain" description="HTH iclR-type" evidence="4">
    <location>
        <begin position="26"/>
        <end position="89"/>
    </location>
</feature>
<evidence type="ECO:0000256" key="1">
    <source>
        <dbReference type="ARBA" id="ARBA00023015"/>
    </source>
</evidence>
<evidence type="ECO:0000259" key="4">
    <source>
        <dbReference type="PROSITE" id="PS51077"/>
    </source>
</evidence>
<dbReference type="PROSITE" id="PS51078">
    <property type="entry name" value="ICLR_ED"/>
    <property type="match status" value="1"/>
</dbReference>
<evidence type="ECO:0000313" key="6">
    <source>
        <dbReference type="EMBL" id="GAA4323909.1"/>
    </source>
</evidence>
<proteinExistence type="predicted"/>
<accession>A0ABP8GGC3</accession>
<dbReference type="Gene3D" id="1.10.10.10">
    <property type="entry name" value="Winged helix-like DNA-binding domain superfamily/Winged helix DNA-binding domain"/>
    <property type="match status" value="1"/>
</dbReference>
<dbReference type="PANTHER" id="PTHR30136">
    <property type="entry name" value="HELIX-TURN-HELIX TRANSCRIPTIONAL REGULATOR, ICLR FAMILY"/>
    <property type="match status" value="1"/>
</dbReference>
<dbReference type="InterPro" id="IPR036388">
    <property type="entry name" value="WH-like_DNA-bd_sf"/>
</dbReference>
<dbReference type="InterPro" id="IPR036390">
    <property type="entry name" value="WH_DNA-bd_sf"/>
</dbReference>
<dbReference type="InterPro" id="IPR005471">
    <property type="entry name" value="Tscrpt_reg_IclR_N"/>
</dbReference>
<dbReference type="SMART" id="SM00346">
    <property type="entry name" value="HTH_ICLR"/>
    <property type="match status" value="1"/>
</dbReference>
<dbReference type="PROSITE" id="PS51077">
    <property type="entry name" value="HTH_ICLR"/>
    <property type="match status" value="1"/>
</dbReference>
<dbReference type="PANTHER" id="PTHR30136:SF39">
    <property type="entry name" value="TRANSCRIPTIONAL REGULATORY PROTEIN"/>
    <property type="match status" value="1"/>
</dbReference>
<name>A0ABP8GGC3_9BURK</name>
<dbReference type="CDD" id="cd00090">
    <property type="entry name" value="HTH_ARSR"/>
    <property type="match status" value="1"/>
</dbReference>
<evidence type="ECO:0000256" key="3">
    <source>
        <dbReference type="ARBA" id="ARBA00023163"/>
    </source>
</evidence>